<dbReference type="STRING" id="3218.A0A2K1J0S4"/>
<evidence type="ECO:0000256" key="6">
    <source>
        <dbReference type="SAM" id="Phobius"/>
    </source>
</evidence>
<dbReference type="Pfam" id="PF12142">
    <property type="entry name" value="PPO1_DWL"/>
    <property type="match status" value="1"/>
</dbReference>
<evidence type="ECO:0000259" key="7">
    <source>
        <dbReference type="PROSITE" id="PS00497"/>
    </source>
</evidence>
<evidence type="ECO:0000313" key="11">
    <source>
        <dbReference type="Proteomes" id="UP000006727"/>
    </source>
</evidence>
<dbReference type="PaxDb" id="3218-PP1S3_617V6.1"/>
<proteinExistence type="inferred from homology"/>
<dbReference type="InterPro" id="IPR002227">
    <property type="entry name" value="Tyrosinase_Cu-bd"/>
</dbReference>
<protein>
    <recommendedName>
        <fullName evidence="7 8">Tyrosinase copper-binding domain-containing protein</fullName>
    </recommendedName>
</protein>
<dbReference type="GO" id="GO:0046872">
    <property type="term" value="F:metal ion binding"/>
    <property type="evidence" value="ECO:0007669"/>
    <property type="project" value="UniProtKB-KW"/>
</dbReference>
<comment type="similarity">
    <text evidence="2">Belongs to the tyrosinase family.</text>
</comment>
<dbReference type="PRINTS" id="PR00092">
    <property type="entry name" value="TYROSINASE"/>
</dbReference>
<dbReference type="EnsemblPlants" id="Pp3c18_12100V3.1">
    <property type="protein sequence ID" value="Pp3c18_12100V3.1"/>
    <property type="gene ID" value="Pp3c18_12100"/>
</dbReference>
<evidence type="ECO:0000256" key="3">
    <source>
        <dbReference type="ARBA" id="ARBA00022723"/>
    </source>
</evidence>
<keyword evidence="4" id="KW-0560">Oxidoreductase</keyword>
<dbReference type="Proteomes" id="UP000006727">
    <property type="component" value="Chromosome 18"/>
</dbReference>
<evidence type="ECO:0000256" key="5">
    <source>
        <dbReference type="ARBA" id="ARBA00023008"/>
    </source>
</evidence>
<dbReference type="AlphaFoldDB" id="A0A2K1J0S4"/>
<dbReference type="SUPFAM" id="SSF48056">
    <property type="entry name" value="Di-copper centre-containing domain"/>
    <property type="match status" value="1"/>
</dbReference>
<dbReference type="PROSITE" id="PS00498">
    <property type="entry name" value="TYROSINASE_2"/>
    <property type="match status" value="1"/>
</dbReference>
<organism evidence="9">
    <name type="scientific">Physcomitrium patens</name>
    <name type="common">Spreading-leaved earth moss</name>
    <name type="synonym">Physcomitrella patens</name>
    <dbReference type="NCBI Taxonomy" id="3218"/>
    <lineage>
        <taxon>Eukaryota</taxon>
        <taxon>Viridiplantae</taxon>
        <taxon>Streptophyta</taxon>
        <taxon>Embryophyta</taxon>
        <taxon>Bryophyta</taxon>
        <taxon>Bryophytina</taxon>
        <taxon>Bryopsida</taxon>
        <taxon>Funariidae</taxon>
        <taxon>Funariales</taxon>
        <taxon>Funariaceae</taxon>
        <taxon>Physcomitrium</taxon>
    </lineage>
</organism>
<comment type="cofactor">
    <cofactor evidence="1">
        <name>Cu(2+)</name>
        <dbReference type="ChEBI" id="CHEBI:29036"/>
    </cofactor>
</comment>
<dbReference type="InterPro" id="IPR022739">
    <property type="entry name" value="Polyphenol_oxidase_cen"/>
</dbReference>
<dbReference type="InterPro" id="IPR008922">
    <property type="entry name" value="Di-copper_centre_dom_sf"/>
</dbReference>
<gene>
    <name evidence="10" type="primary">LOC112295660</name>
    <name evidence="9" type="ORF">PHYPA_023022</name>
</gene>
<sequence length="623" mass="70311">MKLVTGCCKAANIFRRSEDSVKNSIVVPPCDQSTSTITTLPEIHSWQRHDPLRGLNIDPEDVSSLTRRMSTSQIMTTFTGAMMALTFLAIIGIITLVQTVEGKPFPAPDLKLCNYTVRSFEGCCTLPVRLGSLKKFDFQPQLPMRVRPAAHLIDDAYIAKYQRAVEIMRALPDTDGRSYLAQYRLHCAYCNNHLYYEGREHPLEIHQNWLFLPWHRLYLYFHERILAKLIGDDEFAIPYWAWDNQSPIPPFPGEIPKAFAHEWSLSPNAINKTSSLYDPDRNSCSKNPQIVEFQNFTACPLPQNKSAVREQNAQLMWTQAVSVSVTPLIMAGAPYRFGDDGGMGMGGIEGRPHGPVHVWTNTKDMGTFKDSAADPIFFSHHANIDRLWEAWKTLPGKYRKDVTDPDYLNTAFTFYDEDGDQVSVTVAQALDLDLLRVKYQELPMAWTDKGTVTEGSKPTWSFCNPKSSESDIAEMVKNTPRFKEPVWLKEGPVTFKLKRRPWLSDRHGEELLQIKANFPWNSSHLINVFAFLPDANYETSSIGCLEYIGNLLSFPHVGQAPAVPPVVNFKMGIRRKLELMGRAHLKEIVITLVGEKTIPSAPPGAQGETGITLTSLKIIHSKK</sequence>
<keyword evidence="6" id="KW-0472">Membrane</keyword>
<keyword evidence="6" id="KW-0812">Transmembrane</keyword>
<reference evidence="9 11" key="2">
    <citation type="journal article" date="2018" name="Plant J.">
        <title>The Physcomitrella patens chromosome-scale assembly reveals moss genome structure and evolution.</title>
        <authorList>
            <person name="Lang D."/>
            <person name="Ullrich K.K."/>
            <person name="Murat F."/>
            <person name="Fuchs J."/>
            <person name="Jenkins J."/>
            <person name="Haas F.B."/>
            <person name="Piednoel M."/>
            <person name="Gundlach H."/>
            <person name="Van Bel M."/>
            <person name="Meyberg R."/>
            <person name="Vives C."/>
            <person name="Morata J."/>
            <person name="Symeonidi A."/>
            <person name="Hiss M."/>
            <person name="Muchero W."/>
            <person name="Kamisugi Y."/>
            <person name="Saleh O."/>
            <person name="Blanc G."/>
            <person name="Decker E.L."/>
            <person name="van Gessel N."/>
            <person name="Grimwood J."/>
            <person name="Hayes R.D."/>
            <person name="Graham S.W."/>
            <person name="Gunter L.E."/>
            <person name="McDaniel S.F."/>
            <person name="Hoernstein S.N.W."/>
            <person name="Larsson A."/>
            <person name="Li F.W."/>
            <person name="Perroud P.F."/>
            <person name="Phillips J."/>
            <person name="Ranjan P."/>
            <person name="Rokshar D.S."/>
            <person name="Rothfels C.J."/>
            <person name="Schneider L."/>
            <person name="Shu S."/>
            <person name="Stevenson D.W."/>
            <person name="Thummler F."/>
            <person name="Tillich M."/>
            <person name="Villarreal Aguilar J.C."/>
            <person name="Widiez T."/>
            <person name="Wong G.K."/>
            <person name="Wymore A."/>
            <person name="Zhang Y."/>
            <person name="Zimmer A.D."/>
            <person name="Quatrano R.S."/>
            <person name="Mayer K.F.X."/>
            <person name="Goodstein D."/>
            <person name="Casacuberta J.M."/>
            <person name="Vandepoele K."/>
            <person name="Reski R."/>
            <person name="Cuming A.C."/>
            <person name="Tuskan G.A."/>
            <person name="Maumus F."/>
            <person name="Salse J."/>
            <person name="Schmutz J."/>
            <person name="Rensing S.A."/>
        </authorList>
    </citation>
    <scope>NUCLEOTIDE SEQUENCE [LARGE SCALE GENOMIC DNA]</scope>
    <source>
        <strain evidence="10 11">cv. Gransden 2004</strain>
    </source>
</reference>
<keyword evidence="5" id="KW-0186">Copper</keyword>
<dbReference type="Gramene" id="Pp3c18_12100V3.1">
    <property type="protein sequence ID" value="Pp3c18_12100V3.1"/>
    <property type="gene ID" value="Pp3c18_12100"/>
</dbReference>
<evidence type="ECO:0000256" key="2">
    <source>
        <dbReference type="ARBA" id="ARBA00009928"/>
    </source>
</evidence>
<accession>A0A2K1J0S4</accession>
<evidence type="ECO:0000313" key="10">
    <source>
        <dbReference type="EnsemblPlants" id="Pp3c18_12100V3.1"/>
    </source>
</evidence>
<keyword evidence="11" id="KW-1185">Reference proteome</keyword>
<evidence type="ECO:0000313" key="9">
    <source>
        <dbReference type="EMBL" id="PNR35123.1"/>
    </source>
</evidence>
<dbReference type="EMBL" id="ABEU02000018">
    <property type="protein sequence ID" value="PNR35123.1"/>
    <property type="molecule type" value="Genomic_DNA"/>
</dbReference>
<keyword evidence="6" id="KW-1133">Transmembrane helix</keyword>
<dbReference type="PROSITE" id="PS00497">
    <property type="entry name" value="TYROSINASE_1"/>
    <property type="match status" value="1"/>
</dbReference>
<evidence type="ECO:0000259" key="8">
    <source>
        <dbReference type="PROSITE" id="PS00498"/>
    </source>
</evidence>
<evidence type="ECO:0000256" key="1">
    <source>
        <dbReference type="ARBA" id="ARBA00001973"/>
    </source>
</evidence>
<reference evidence="9 11" key="1">
    <citation type="journal article" date="2008" name="Science">
        <title>The Physcomitrella genome reveals evolutionary insights into the conquest of land by plants.</title>
        <authorList>
            <person name="Rensing S."/>
            <person name="Lang D."/>
            <person name="Zimmer A."/>
            <person name="Terry A."/>
            <person name="Salamov A."/>
            <person name="Shapiro H."/>
            <person name="Nishiyama T."/>
            <person name="Perroud P.-F."/>
            <person name="Lindquist E."/>
            <person name="Kamisugi Y."/>
            <person name="Tanahashi T."/>
            <person name="Sakakibara K."/>
            <person name="Fujita T."/>
            <person name="Oishi K."/>
            <person name="Shin-I T."/>
            <person name="Kuroki Y."/>
            <person name="Toyoda A."/>
            <person name="Suzuki Y."/>
            <person name="Hashimoto A."/>
            <person name="Yamaguchi K."/>
            <person name="Sugano A."/>
            <person name="Kohara Y."/>
            <person name="Fujiyama A."/>
            <person name="Anterola A."/>
            <person name="Aoki S."/>
            <person name="Ashton N."/>
            <person name="Barbazuk W.B."/>
            <person name="Barker E."/>
            <person name="Bennetzen J."/>
            <person name="Bezanilla M."/>
            <person name="Blankenship R."/>
            <person name="Cho S.H."/>
            <person name="Dutcher S."/>
            <person name="Estelle M."/>
            <person name="Fawcett J.A."/>
            <person name="Gundlach H."/>
            <person name="Hanada K."/>
            <person name="Heyl A."/>
            <person name="Hicks K.A."/>
            <person name="Hugh J."/>
            <person name="Lohr M."/>
            <person name="Mayer K."/>
            <person name="Melkozernov A."/>
            <person name="Murata T."/>
            <person name="Nelson D."/>
            <person name="Pils B."/>
            <person name="Prigge M."/>
            <person name="Reiss B."/>
            <person name="Renner T."/>
            <person name="Rombauts S."/>
            <person name="Rushton P."/>
            <person name="Sanderfoot A."/>
            <person name="Schween G."/>
            <person name="Shiu S.-H."/>
            <person name="Stueber K."/>
            <person name="Theodoulou F.L."/>
            <person name="Tu H."/>
            <person name="Van de Peer Y."/>
            <person name="Verrier P.J."/>
            <person name="Waters E."/>
            <person name="Wood A."/>
            <person name="Yang L."/>
            <person name="Cove D."/>
            <person name="Cuming A."/>
            <person name="Hasebe M."/>
            <person name="Lucas S."/>
            <person name="Mishler D.B."/>
            <person name="Reski R."/>
            <person name="Grigoriev I."/>
            <person name="Quatrano R.S."/>
            <person name="Boore J.L."/>
        </authorList>
    </citation>
    <scope>NUCLEOTIDE SEQUENCE [LARGE SCALE GENOMIC DNA]</scope>
    <source>
        <strain evidence="10 11">cv. Gransden 2004</strain>
    </source>
</reference>
<dbReference type="PANTHER" id="PTHR11474:SF76">
    <property type="entry name" value="SHKT DOMAIN-CONTAINING PROTEIN"/>
    <property type="match status" value="1"/>
</dbReference>
<dbReference type="GO" id="GO:0004097">
    <property type="term" value="F:catechol oxidase activity"/>
    <property type="evidence" value="ECO:0007669"/>
    <property type="project" value="InterPro"/>
</dbReference>
<name>A0A2K1J0S4_PHYPA</name>
<keyword evidence="3" id="KW-0479">Metal-binding</keyword>
<reference evidence="10" key="3">
    <citation type="submission" date="2020-12" db="UniProtKB">
        <authorList>
            <consortium name="EnsemblPlants"/>
        </authorList>
    </citation>
    <scope>IDENTIFICATION</scope>
</reference>
<dbReference type="PANTHER" id="PTHR11474">
    <property type="entry name" value="TYROSINASE FAMILY MEMBER"/>
    <property type="match status" value="1"/>
</dbReference>
<dbReference type="InterPro" id="IPR050316">
    <property type="entry name" value="Tyrosinase/Hemocyanin"/>
</dbReference>
<feature type="transmembrane region" description="Helical" evidence="6">
    <location>
        <begin position="74"/>
        <end position="97"/>
    </location>
</feature>
<feature type="domain" description="Tyrosinase copper-binding" evidence="7">
    <location>
        <begin position="206"/>
        <end position="223"/>
    </location>
</feature>
<dbReference type="Gene3D" id="1.10.1280.10">
    <property type="entry name" value="Di-copper center containing domain from catechol oxidase"/>
    <property type="match status" value="1"/>
</dbReference>
<dbReference type="Pfam" id="PF00264">
    <property type="entry name" value="Tyrosinase"/>
    <property type="match status" value="1"/>
</dbReference>
<evidence type="ECO:0000256" key="4">
    <source>
        <dbReference type="ARBA" id="ARBA00023002"/>
    </source>
</evidence>
<feature type="domain" description="Tyrosinase copper-binding" evidence="8">
    <location>
        <begin position="374"/>
        <end position="385"/>
    </location>
</feature>